<keyword evidence="1" id="KW-0812">Transmembrane</keyword>
<dbReference type="Proteomes" id="UP000481861">
    <property type="component" value="Unassembled WGS sequence"/>
</dbReference>
<proteinExistence type="predicted"/>
<reference evidence="2 3" key="1">
    <citation type="submission" date="2020-01" db="EMBL/GenBank/DDBJ databases">
        <authorList>
            <consortium name="DOE Joint Genome Institute"/>
            <person name="Haridas S."/>
            <person name="Albert R."/>
            <person name="Binder M."/>
            <person name="Bloem J."/>
            <person name="Labutti K."/>
            <person name="Salamov A."/>
            <person name="Andreopoulos B."/>
            <person name="Baker S.E."/>
            <person name="Barry K."/>
            <person name="Bills G."/>
            <person name="Bluhm B.H."/>
            <person name="Cannon C."/>
            <person name="Castanera R."/>
            <person name="Culley D.E."/>
            <person name="Daum C."/>
            <person name="Ezra D."/>
            <person name="Gonzalez J.B."/>
            <person name="Henrissat B."/>
            <person name="Kuo A."/>
            <person name="Liang C."/>
            <person name="Lipzen A."/>
            <person name="Lutzoni F."/>
            <person name="Magnuson J."/>
            <person name="Mondo S."/>
            <person name="Nolan M."/>
            <person name="Ohm R."/>
            <person name="Pangilinan J."/>
            <person name="Park H.-J.H."/>
            <person name="Ramirez L."/>
            <person name="Alfaro M."/>
            <person name="Sun H."/>
            <person name="Tritt A."/>
            <person name="Yoshinaga Y."/>
            <person name="Zwiers L.-H.L."/>
            <person name="Turgeon B.G."/>
            <person name="Goodwin S.B."/>
            <person name="Spatafora J.W."/>
            <person name="Crous P.W."/>
            <person name="Grigoriev I.V."/>
        </authorList>
    </citation>
    <scope>NUCLEOTIDE SEQUENCE [LARGE SCALE GENOMIC DNA]</scope>
    <source>
        <strain evidence="2 3">CBS 611.86</strain>
    </source>
</reference>
<organism evidence="2 3">
    <name type="scientific">Massariosphaeria phaeospora</name>
    <dbReference type="NCBI Taxonomy" id="100035"/>
    <lineage>
        <taxon>Eukaryota</taxon>
        <taxon>Fungi</taxon>
        <taxon>Dikarya</taxon>
        <taxon>Ascomycota</taxon>
        <taxon>Pezizomycotina</taxon>
        <taxon>Dothideomycetes</taxon>
        <taxon>Pleosporomycetidae</taxon>
        <taxon>Pleosporales</taxon>
        <taxon>Pleosporales incertae sedis</taxon>
        <taxon>Massariosphaeria</taxon>
    </lineage>
</organism>
<keyword evidence="1" id="KW-0472">Membrane</keyword>
<dbReference type="EMBL" id="JAADJZ010000036">
    <property type="protein sequence ID" value="KAF2865153.1"/>
    <property type="molecule type" value="Genomic_DNA"/>
</dbReference>
<evidence type="ECO:0000313" key="2">
    <source>
        <dbReference type="EMBL" id="KAF2865153.1"/>
    </source>
</evidence>
<comment type="caution">
    <text evidence="2">The sequence shown here is derived from an EMBL/GenBank/DDBJ whole genome shotgun (WGS) entry which is preliminary data.</text>
</comment>
<gene>
    <name evidence="2" type="ORF">BDV95DRAFT_263139</name>
</gene>
<feature type="transmembrane region" description="Helical" evidence="1">
    <location>
        <begin position="160"/>
        <end position="178"/>
    </location>
</feature>
<evidence type="ECO:0000313" key="3">
    <source>
        <dbReference type="Proteomes" id="UP000481861"/>
    </source>
</evidence>
<keyword evidence="1" id="KW-1133">Transmembrane helix</keyword>
<sequence length="268" mass="28345">MLDVTPVFSVFSRGSGAPPVAALLGFIGMVRIGRLVEPVLVLEGSVEPVLLWVSGRVSAVLEEPVWVLKAVEPVLLCCPGRSSARPVEPVLVPKGSVELDLLWVSGKISARPVEPVLEPLLEPKGLVLSAGVLLLLPDRMPVRPVESVGSVLEPVLELKVLVLSVLLLKGLVVSALLLELGRISLRPVEPVLELKGLLSVLLLVSTVLLLKGLVVSALLLELGRISLVMVGPVLVLNPGVVSESWVDVSRSLPVAGLDTEVGFSLYAR</sequence>
<feature type="transmembrane region" description="Helical" evidence="1">
    <location>
        <begin position="198"/>
        <end position="220"/>
    </location>
</feature>
<accession>A0A7C8I2G8</accession>
<protein>
    <submittedName>
        <fullName evidence="2">Uncharacterized protein</fullName>
    </submittedName>
</protein>
<keyword evidence="3" id="KW-1185">Reference proteome</keyword>
<evidence type="ECO:0000256" key="1">
    <source>
        <dbReference type="SAM" id="Phobius"/>
    </source>
</evidence>
<dbReference type="AlphaFoldDB" id="A0A7C8I2G8"/>
<name>A0A7C8I2G8_9PLEO</name>